<feature type="compositionally biased region" description="Basic and acidic residues" evidence="1">
    <location>
        <begin position="287"/>
        <end position="301"/>
    </location>
</feature>
<dbReference type="RefSeq" id="XP_067925628.1">
    <property type="nucleotide sequence ID" value="XM_068062400.1"/>
</dbReference>
<feature type="domain" description="DM2" evidence="3">
    <location>
        <begin position="160"/>
        <end position="242"/>
    </location>
</feature>
<feature type="compositionally biased region" description="Basic and acidic residues" evidence="1">
    <location>
        <begin position="251"/>
        <end position="261"/>
    </location>
</feature>
<dbReference type="Gene3D" id="1.10.150.50">
    <property type="entry name" value="Transcription Factor, Ets-1"/>
    <property type="match status" value="1"/>
</dbReference>
<keyword evidence="5" id="KW-1185">Reference proteome</keyword>
<comment type="caution">
    <text evidence="4">The sequence shown here is derived from an EMBL/GenBank/DDBJ whole genome shotgun (WGS) entry which is preliminary data.</text>
</comment>
<dbReference type="CDD" id="cd10567">
    <property type="entry name" value="SWIB-MDM2_like"/>
    <property type="match status" value="1"/>
</dbReference>
<feature type="compositionally biased region" description="Low complexity" evidence="1">
    <location>
        <begin position="483"/>
        <end position="505"/>
    </location>
</feature>
<feature type="compositionally biased region" description="Basic and acidic residues" evidence="1">
    <location>
        <begin position="669"/>
        <end position="683"/>
    </location>
</feature>
<dbReference type="Pfam" id="PF00536">
    <property type="entry name" value="SAM_1"/>
    <property type="match status" value="1"/>
</dbReference>
<dbReference type="SUPFAM" id="SSF47592">
    <property type="entry name" value="SWIB/MDM2 domain"/>
    <property type="match status" value="1"/>
</dbReference>
<feature type="region of interest" description="Disordered" evidence="1">
    <location>
        <begin position="89"/>
        <end position="148"/>
    </location>
</feature>
<feature type="compositionally biased region" description="Basic residues" evidence="1">
    <location>
        <begin position="107"/>
        <end position="124"/>
    </location>
</feature>
<feature type="compositionally biased region" description="Polar residues" evidence="1">
    <location>
        <begin position="1065"/>
        <end position="1074"/>
    </location>
</feature>
<feature type="region of interest" description="Disordered" evidence="1">
    <location>
        <begin position="251"/>
        <end position="825"/>
    </location>
</feature>
<dbReference type="Proteomes" id="UP000221165">
    <property type="component" value="Unassembled WGS sequence"/>
</dbReference>
<dbReference type="SUPFAM" id="SSF47769">
    <property type="entry name" value="SAM/Pointed domain"/>
    <property type="match status" value="1"/>
</dbReference>
<feature type="compositionally biased region" description="Polar residues" evidence="1">
    <location>
        <begin position="510"/>
        <end position="523"/>
    </location>
</feature>
<evidence type="ECO:0000256" key="1">
    <source>
        <dbReference type="SAM" id="MobiDB-lite"/>
    </source>
</evidence>
<dbReference type="Gene3D" id="1.10.245.10">
    <property type="entry name" value="SWIB/MDM2 domain"/>
    <property type="match status" value="1"/>
</dbReference>
<dbReference type="PANTHER" id="PTHR13844">
    <property type="entry name" value="SWI/SNF-RELATED MATRIX-ASSOCIATED ACTIN-DEPENDENT REGULATOR OF CHROMATIN SUBFAMILY D"/>
    <property type="match status" value="1"/>
</dbReference>
<dbReference type="VEuPathDB" id="ToxoDB:CSUI_002198"/>
<gene>
    <name evidence="4" type="ORF">CSUI_002198</name>
</gene>
<reference evidence="4 5" key="1">
    <citation type="journal article" date="2017" name="Int. J. Parasitol.">
        <title>The genome of the protozoan parasite Cystoisospora suis and a reverse vaccinology approach to identify vaccine candidates.</title>
        <authorList>
            <person name="Palmieri N."/>
            <person name="Shrestha A."/>
            <person name="Ruttkowski B."/>
            <person name="Beck T."/>
            <person name="Vogl C."/>
            <person name="Tomley F."/>
            <person name="Blake D.P."/>
            <person name="Joachim A."/>
        </authorList>
    </citation>
    <scope>NUCLEOTIDE SEQUENCE [LARGE SCALE GENOMIC DNA]</scope>
    <source>
        <strain evidence="4 5">Wien I</strain>
    </source>
</reference>
<evidence type="ECO:0000313" key="5">
    <source>
        <dbReference type="Proteomes" id="UP000221165"/>
    </source>
</evidence>
<feature type="region of interest" description="Disordered" evidence="1">
    <location>
        <begin position="1414"/>
        <end position="1447"/>
    </location>
</feature>
<dbReference type="InterPro" id="IPR036885">
    <property type="entry name" value="SWIB_MDM2_dom_sf"/>
</dbReference>
<dbReference type="GeneID" id="94425611"/>
<proteinExistence type="predicted"/>
<feature type="compositionally biased region" description="Basic and acidic residues" evidence="1">
    <location>
        <begin position="692"/>
        <end position="739"/>
    </location>
</feature>
<evidence type="ECO:0000313" key="4">
    <source>
        <dbReference type="EMBL" id="PHJ23954.1"/>
    </source>
</evidence>
<feature type="compositionally biased region" description="Low complexity" evidence="1">
    <location>
        <begin position="945"/>
        <end position="973"/>
    </location>
</feature>
<evidence type="ECO:0000259" key="3">
    <source>
        <dbReference type="PROSITE" id="PS51925"/>
    </source>
</evidence>
<dbReference type="SMART" id="SM00151">
    <property type="entry name" value="SWIB"/>
    <property type="match status" value="1"/>
</dbReference>
<feature type="region of interest" description="Disordered" evidence="1">
    <location>
        <begin position="1186"/>
        <end position="1235"/>
    </location>
</feature>
<feature type="compositionally biased region" description="Basic and acidic residues" evidence="1">
    <location>
        <begin position="443"/>
        <end position="454"/>
    </location>
</feature>
<dbReference type="PROSITE" id="PS50105">
    <property type="entry name" value="SAM_DOMAIN"/>
    <property type="match status" value="1"/>
</dbReference>
<accession>A0A2C6L9Y7</accession>
<dbReference type="PROSITE" id="PS51925">
    <property type="entry name" value="SWIB_MDM2"/>
    <property type="match status" value="1"/>
</dbReference>
<dbReference type="EMBL" id="MIGC01000921">
    <property type="protein sequence ID" value="PHJ23954.1"/>
    <property type="molecule type" value="Genomic_DNA"/>
</dbReference>
<feature type="compositionally biased region" description="Basic and acidic residues" evidence="1">
    <location>
        <begin position="1194"/>
        <end position="1216"/>
    </location>
</feature>
<feature type="compositionally biased region" description="Basic and acidic residues" evidence="1">
    <location>
        <begin position="346"/>
        <end position="372"/>
    </location>
</feature>
<feature type="compositionally biased region" description="Basic and acidic residues" evidence="1">
    <location>
        <begin position="766"/>
        <end position="782"/>
    </location>
</feature>
<dbReference type="InterPro" id="IPR001660">
    <property type="entry name" value="SAM"/>
</dbReference>
<feature type="region of interest" description="Disordered" evidence="1">
    <location>
        <begin position="1040"/>
        <end position="1136"/>
    </location>
</feature>
<dbReference type="Pfam" id="PF02201">
    <property type="entry name" value="SWIB"/>
    <property type="match status" value="1"/>
</dbReference>
<feature type="region of interest" description="Disordered" evidence="1">
    <location>
        <begin position="915"/>
        <end position="1012"/>
    </location>
</feature>
<feature type="compositionally biased region" description="Basic and acidic residues" evidence="1">
    <location>
        <begin position="574"/>
        <end position="585"/>
    </location>
</feature>
<sequence length="1447" mass="155513">MPSGVPRGLASSHIKAETYNNSARTSSFGGGVVHKLQGFKSGIVFSTGTSSQVKKQYASPIPSCGITTAWNCRAEKQEVLSRLREVKKAGARAKKEKGNGDSGLLKQLKKLPRKKRKRRRRRKASSSSTSRRTRRRGTTAAQHAARRATMMREVRISSLLRDVVVCVHPELGNLEGGNAEVRMSRPQVTKSIWQYAKERGLRMDSDGRTVWCDDKLRALFGGRERVNLFSELQSLLVPHLLFYEEGDFMEHGEEERRRDSVVEVDDEGGDLSGSLASSGEDEGYEATNERRETRGAQREEGGDSGGSSSSSSGCSRSGSSSSSSDSSADDSTSSSDESDRILTGGEETRGPERERGQDHRNLNPAEERRLRTDTGGPADGRRAARGTDSRAAEGDGAKRRRLLHSESSSSSEDEGNASRSNAGQLGAASRPTNDMLPGTEPQGRVEGRGRDRRAVRTHVSSGESCPAGRASNLGTDRVEPQPFGSSVYGSFAFSSSSSSPTSVGGWPRTFSRSLVQRGGSASLTGDEARGVSPTSPSVHGLGGAFPSLDTEEDAEERRRRIRWAVAAAVESGMEDERAMRRERGNRAAGEGSGPRVATGERSREPESGRRRHETHAFTIPPLPPRAGEEEDGRRRIRPTGSGDASIFSNENLLRSSEHVQAQRTTAVAEAERRRAGRDGEDPRSGATSTRTSSERHRWTSEQRGEERKRRKRDAEKEEERILGGETSGRRHTEEEERQGKRTRAPGVDEQSLGRARETVVQSVAARDTEEKHCTEVREDTARGKARRDRGHSGEAKTGKRKSVSSRPSSDDEDSDGDVLSPLFSKQEGNMKKEVAGAAALSVSSTVQSTAPSLSLCIISQSNSGVCLQLTHISRSSVTPSFECRPSRRVAAAFVEGRLAFRLQFFPLFSHLKHGKEVKGEEGQTTDGAGRIHQPTSRKDGVRGDTPTSSGASSTPAISSSSLNSGSSVSSSASTAVPPGHGSAKQMSSSPACGFAKQEPGEPQGSRGQTTNKKCDTENAATCFLEKSSPSILLEERCMARSKQSRGDVGDELSSSSTAEWRESDAASTSGSSAVDGSARAGDGQVLYSSPSSAPSRVFSSLSPGPSVPATESPRTCPASSLSDRRSTACPRTRRAEETNVTCLPVTVTLDRAPDSRRFRLRGACPVGGLDPSLCYRFVLQALKRSRHASSTSEENGRRREDRKQADVARDPLHLSHQDPVSPRGTEKLSPSSSCSPSVAGSQSFVVSVHDVADAVLMQRSTPEVWSASEVSLFLQSLRVPGLAAACEACALDGRGLLELQTEDLESFGVQVPLLRRRVLDAVRSLKECTTAPASSEDRANEREKGEMLSDKRGTEGVQVISRGHEVNGTPSRIQSMTHRQQCSLSASCASTAASQEVFSSAAQHKRFACCAVPVPSSPPNLSAESEEPGASAPGDEPVALRRVKEEA</sequence>
<feature type="domain" description="SAM" evidence="2">
    <location>
        <begin position="1265"/>
        <end position="1328"/>
    </location>
</feature>
<feature type="compositionally biased region" description="Low complexity" evidence="1">
    <location>
        <begin position="1088"/>
        <end position="1103"/>
    </location>
</feature>
<dbReference type="InterPro" id="IPR013761">
    <property type="entry name" value="SAM/pointed_sf"/>
</dbReference>
<feature type="compositionally biased region" description="Basic and acidic residues" evidence="1">
    <location>
        <begin position="379"/>
        <end position="397"/>
    </location>
</feature>
<dbReference type="OrthoDB" id="333435at2759"/>
<feature type="compositionally biased region" description="Basic and acidic residues" evidence="1">
    <location>
        <begin position="598"/>
        <end position="608"/>
    </location>
</feature>
<feature type="region of interest" description="Disordered" evidence="1">
    <location>
        <begin position="1329"/>
        <end position="1352"/>
    </location>
</feature>
<protein>
    <submittedName>
        <fullName evidence="4">Swib mdm2 domain-containing protein</fullName>
    </submittedName>
</protein>
<feature type="compositionally biased region" description="Low complexity" evidence="1">
    <location>
        <begin position="306"/>
        <end position="335"/>
    </location>
</feature>
<organism evidence="4 5">
    <name type="scientific">Cystoisospora suis</name>
    <dbReference type="NCBI Taxonomy" id="483139"/>
    <lineage>
        <taxon>Eukaryota</taxon>
        <taxon>Sar</taxon>
        <taxon>Alveolata</taxon>
        <taxon>Apicomplexa</taxon>
        <taxon>Conoidasida</taxon>
        <taxon>Coccidia</taxon>
        <taxon>Eucoccidiorida</taxon>
        <taxon>Eimeriorina</taxon>
        <taxon>Sarcocystidae</taxon>
        <taxon>Cystoisospora</taxon>
    </lineage>
</organism>
<dbReference type="SMART" id="SM00454">
    <property type="entry name" value="SAM"/>
    <property type="match status" value="1"/>
</dbReference>
<evidence type="ECO:0000259" key="2">
    <source>
        <dbReference type="PROSITE" id="PS50105"/>
    </source>
</evidence>
<feature type="compositionally biased region" description="Basic and acidic residues" evidence="1">
    <location>
        <begin position="1335"/>
        <end position="1352"/>
    </location>
</feature>
<feature type="compositionally biased region" description="Low complexity" evidence="1">
    <location>
        <begin position="659"/>
        <end position="668"/>
    </location>
</feature>
<feature type="compositionally biased region" description="Basic and acidic residues" evidence="1">
    <location>
        <begin position="1438"/>
        <end position="1447"/>
    </location>
</feature>
<dbReference type="InterPro" id="IPR003121">
    <property type="entry name" value="SWIB_MDM2_domain"/>
</dbReference>
<dbReference type="InterPro" id="IPR019835">
    <property type="entry name" value="SWIB_domain"/>
</dbReference>
<name>A0A2C6L9Y7_9APIC</name>